<accession>A0A6B0QQ37</accession>
<evidence type="ECO:0000256" key="1">
    <source>
        <dbReference type="SAM" id="MobiDB-lite"/>
    </source>
</evidence>
<evidence type="ECO:0000313" key="2">
    <source>
        <dbReference type="EMBL" id="MXQ79769.1"/>
    </source>
</evidence>
<evidence type="ECO:0000313" key="3">
    <source>
        <dbReference type="Proteomes" id="UP000322234"/>
    </source>
</evidence>
<dbReference type="Proteomes" id="UP000322234">
    <property type="component" value="Unassembled WGS sequence"/>
</dbReference>
<keyword evidence="3" id="KW-1185">Reference proteome</keyword>
<dbReference type="EMBL" id="VBQZ03000002">
    <property type="protein sequence ID" value="MXQ79769.1"/>
    <property type="molecule type" value="Genomic_DNA"/>
</dbReference>
<organism evidence="2 3">
    <name type="scientific">Bos mutus</name>
    <name type="common">wild yak</name>
    <dbReference type="NCBI Taxonomy" id="72004"/>
    <lineage>
        <taxon>Eukaryota</taxon>
        <taxon>Metazoa</taxon>
        <taxon>Chordata</taxon>
        <taxon>Craniata</taxon>
        <taxon>Vertebrata</taxon>
        <taxon>Euteleostomi</taxon>
        <taxon>Mammalia</taxon>
        <taxon>Eutheria</taxon>
        <taxon>Laurasiatheria</taxon>
        <taxon>Artiodactyla</taxon>
        <taxon>Ruminantia</taxon>
        <taxon>Pecora</taxon>
        <taxon>Bovidae</taxon>
        <taxon>Bovinae</taxon>
        <taxon>Bos</taxon>
    </lineage>
</organism>
<protein>
    <submittedName>
        <fullName evidence="2">Uncharacterized protein</fullName>
    </submittedName>
</protein>
<reference evidence="2" key="1">
    <citation type="submission" date="2019-10" db="EMBL/GenBank/DDBJ databases">
        <title>The sequence and de novo assembly of the wild yak genome.</title>
        <authorList>
            <person name="Liu Y."/>
        </authorList>
    </citation>
    <scope>NUCLEOTIDE SEQUENCE [LARGE SCALE GENOMIC DNA]</scope>
    <source>
        <strain evidence="2">WY2019</strain>
    </source>
</reference>
<feature type="region of interest" description="Disordered" evidence="1">
    <location>
        <begin position="30"/>
        <end position="69"/>
    </location>
</feature>
<sequence>MDRVSRGLGFLETRVAAVSEAALHQFCVEEASPTAQRNEHRGRVSTCQPRSQTERPPRDSVPIAVTGSLKIPPPGTVSVLIMRGSEVFKIKHRSDCDGYAISKGPLHVMETSHDKKYVYTEEC</sequence>
<name>A0A6B0QQ37_9CETA</name>
<gene>
    <name evidence="2" type="ORF">E5288_WYG007105</name>
</gene>
<comment type="caution">
    <text evidence="2">The sequence shown here is derived from an EMBL/GenBank/DDBJ whole genome shotgun (WGS) entry which is preliminary data.</text>
</comment>
<proteinExistence type="predicted"/>
<dbReference type="AlphaFoldDB" id="A0A6B0QQ37"/>